<dbReference type="Pfam" id="PF13559">
    <property type="entry name" value="DUF4129"/>
    <property type="match status" value="1"/>
</dbReference>
<feature type="transmembrane region" description="Helical" evidence="1">
    <location>
        <begin position="67"/>
        <end position="87"/>
    </location>
</feature>
<organism evidence="3 4">
    <name type="scientific">Isoptericola halotolerans</name>
    <dbReference type="NCBI Taxonomy" id="300560"/>
    <lineage>
        <taxon>Bacteria</taxon>
        <taxon>Bacillati</taxon>
        <taxon>Actinomycetota</taxon>
        <taxon>Actinomycetes</taxon>
        <taxon>Micrococcales</taxon>
        <taxon>Promicromonosporaceae</taxon>
        <taxon>Isoptericola</taxon>
    </lineage>
</organism>
<protein>
    <recommendedName>
        <fullName evidence="2">Protein-glutamine gamma-glutamyltransferase-like C-terminal domain-containing protein</fullName>
    </recommendedName>
</protein>
<keyword evidence="1" id="KW-0812">Transmembrane</keyword>
<feature type="domain" description="Protein-glutamine gamma-glutamyltransferase-like C-terminal" evidence="2">
    <location>
        <begin position="134"/>
        <end position="203"/>
    </location>
</feature>
<proteinExistence type="predicted"/>
<dbReference type="Proteomes" id="UP000757540">
    <property type="component" value="Unassembled WGS sequence"/>
</dbReference>
<dbReference type="EMBL" id="JABEZU010000002">
    <property type="protein sequence ID" value="NOV97617.1"/>
    <property type="molecule type" value="Genomic_DNA"/>
</dbReference>
<evidence type="ECO:0000259" key="2">
    <source>
        <dbReference type="Pfam" id="PF13559"/>
    </source>
</evidence>
<dbReference type="InterPro" id="IPR025403">
    <property type="entry name" value="TgpA-like_C"/>
</dbReference>
<evidence type="ECO:0000313" key="4">
    <source>
        <dbReference type="Proteomes" id="UP000757540"/>
    </source>
</evidence>
<evidence type="ECO:0000256" key="1">
    <source>
        <dbReference type="SAM" id="Phobius"/>
    </source>
</evidence>
<evidence type="ECO:0000313" key="3">
    <source>
        <dbReference type="EMBL" id="NOV97617.1"/>
    </source>
</evidence>
<sequence>MGTARDLLLLHATEVPVEPDRETARGWLVEELAKPEYSEDPSLLVRLILWIVDLFEGVGAVDVSPWRLALILFVVLVVVVAVAYFVAGPARLRRHAARGSAVVHDDDTRTADQMRAAADDAARRQDWALAVLERFRAVVRGLEERVVLDERPGRTAREAAVAASVRLPGLSTALHDAAGRFDGVCYGHLPAGPDDDAALRALDAQAAATRPTAPTTTAEEVS</sequence>
<reference evidence="3 4" key="1">
    <citation type="submission" date="2020-05" db="EMBL/GenBank/DDBJ databases">
        <title>Genomic Encyclopedia of Type Strains, Phase III (KMG-III): the genomes of soil and plant-associated and newly described type strains.</title>
        <authorList>
            <person name="Whitman W."/>
        </authorList>
    </citation>
    <scope>NUCLEOTIDE SEQUENCE [LARGE SCALE GENOMIC DNA]</scope>
    <source>
        <strain evidence="3 4">KCTC 19046</strain>
    </source>
</reference>
<keyword evidence="1" id="KW-1133">Transmembrane helix</keyword>
<gene>
    <name evidence="3" type="ORF">HDG69_002192</name>
</gene>
<accession>A0ABX2A430</accession>
<comment type="caution">
    <text evidence="3">The sequence shown here is derived from an EMBL/GenBank/DDBJ whole genome shotgun (WGS) entry which is preliminary data.</text>
</comment>
<name>A0ABX2A430_9MICO</name>
<keyword evidence="4" id="KW-1185">Reference proteome</keyword>
<dbReference type="RefSeq" id="WP_343036388.1">
    <property type="nucleotide sequence ID" value="NZ_BAAAML010000009.1"/>
</dbReference>
<keyword evidence="1" id="KW-0472">Membrane</keyword>